<evidence type="ECO:0000256" key="1">
    <source>
        <dbReference type="SAM" id="MobiDB-lite"/>
    </source>
</evidence>
<feature type="region of interest" description="Disordered" evidence="1">
    <location>
        <begin position="142"/>
        <end position="191"/>
    </location>
</feature>
<organism evidence="4 5">
    <name type="scientific">Naganishia liquefaciens</name>
    <dbReference type="NCBI Taxonomy" id="104408"/>
    <lineage>
        <taxon>Eukaryota</taxon>
        <taxon>Fungi</taxon>
        <taxon>Dikarya</taxon>
        <taxon>Basidiomycota</taxon>
        <taxon>Agaricomycotina</taxon>
        <taxon>Tremellomycetes</taxon>
        <taxon>Filobasidiales</taxon>
        <taxon>Filobasidiaceae</taxon>
        <taxon>Naganishia</taxon>
    </lineage>
</organism>
<dbReference type="Proteomes" id="UP000620104">
    <property type="component" value="Unassembled WGS sequence"/>
</dbReference>
<dbReference type="InterPro" id="IPR017853">
    <property type="entry name" value="GH"/>
</dbReference>
<dbReference type="PANTHER" id="PTHR34154:SF14">
    <property type="entry name" value="ASL1-LIKE GLYCOSYL HYDROLASE CATALYTIC DOMAIN-CONTAINING PROTEIN"/>
    <property type="match status" value="1"/>
</dbReference>
<feature type="compositionally biased region" description="Low complexity" evidence="1">
    <location>
        <begin position="142"/>
        <end position="188"/>
    </location>
</feature>
<dbReference type="GO" id="GO:0009277">
    <property type="term" value="C:fungal-type cell wall"/>
    <property type="evidence" value="ECO:0007669"/>
    <property type="project" value="TreeGrafter"/>
</dbReference>
<evidence type="ECO:0000259" key="3">
    <source>
        <dbReference type="Pfam" id="PF11790"/>
    </source>
</evidence>
<feature type="domain" description="Asl1-like glycosyl hydrolase catalytic" evidence="3">
    <location>
        <begin position="210"/>
        <end position="437"/>
    </location>
</feature>
<feature type="compositionally biased region" description="Low complexity" evidence="1">
    <location>
        <begin position="92"/>
        <end position="105"/>
    </location>
</feature>
<dbReference type="SUPFAM" id="SSF51445">
    <property type="entry name" value="(Trans)glycosidases"/>
    <property type="match status" value="1"/>
</dbReference>
<dbReference type="PANTHER" id="PTHR34154">
    <property type="entry name" value="ALKALI-SENSITIVE LINKAGE PROTEIN 1"/>
    <property type="match status" value="1"/>
</dbReference>
<gene>
    <name evidence="4" type="ORF">NliqN6_0984</name>
</gene>
<accession>A0A8H3YDT1</accession>
<evidence type="ECO:0000256" key="2">
    <source>
        <dbReference type="SAM" id="SignalP"/>
    </source>
</evidence>
<evidence type="ECO:0000313" key="4">
    <source>
        <dbReference type="EMBL" id="GHJ84582.1"/>
    </source>
</evidence>
<keyword evidence="5" id="KW-1185">Reference proteome</keyword>
<sequence length="445" mass="46277">MVKFTLSALSALALVLPFADLPSASATHTNGLTGANAMRRHHARMANGHAHYVRDIPHNAVLAKKMADKKPGYRIKKRADGSVCKIRGSGGNSTSTIAASSARTSAATSSASATMTGASSVWSSVLPTATNAASSSVGQSWVVSSSSAPPSSAVASSSQAPVSSTQVVASSTPTSAAPAQTSSTSSGSNSYTGSYTHLIPNGKKAGISAGDSFDMMKDHIGSWYDWSADPQGHSAPGVTAMNMIWGAGTADSQDAARLQAFRDLSYTPAYIIGYEEPDCPAGSGSAGFDVSTGISLWNELVGPKKAQGSILISPSMCKQAAESGWLGPFLDAVDVKPDIINLHINKNSREGIMMVLDHYAQYGLPMAVTEFACVNDVNGFTPCEDQNEINNYINTIVDILENDERVVAYHFSSGIGLGGTWKLMASGSGLSATGQTYLDAISKYH</sequence>
<dbReference type="InterPro" id="IPR053183">
    <property type="entry name" value="ASL1"/>
</dbReference>
<dbReference type="GO" id="GO:0071966">
    <property type="term" value="P:fungal-type cell wall polysaccharide metabolic process"/>
    <property type="evidence" value="ECO:0007669"/>
    <property type="project" value="TreeGrafter"/>
</dbReference>
<evidence type="ECO:0000313" key="5">
    <source>
        <dbReference type="Proteomes" id="UP000620104"/>
    </source>
</evidence>
<protein>
    <recommendedName>
        <fullName evidence="3">Asl1-like glycosyl hydrolase catalytic domain-containing protein</fullName>
    </recommendedName>
</protein>
<dbReference type="OrthoDB" id="5959761at2759"/>
<feature type="region of interest" description="Disordered" evidence="1">
    <location>
        <begin position="86"/>
        <end position="105"/>
    </location>
</feature>
<dbReference type="Pfam" id="PF11790">
    <property type="entry name" value="Glyco_hydro_cc"/>
    <property type="match status" value="1"/>
</dbReference>
<keyword evidence="2" id="KW-0732">Signal</keyword>
<dbReference type="InterPro" id="IPR024655">
    <property type="entry name" value="Asl1_glyco_hydro_catalytic"/>
</dbReference>
<name>A0A8H3YDT1_9TREE</name>
<dbReference type="EMBL" id="BLZA01000009">
    <property type="protein sequence ID" value="GHJ84582.1"/>
    <property type="molecule type" value="Genomic_DNA"/>
</dbReference>
<feature type="signal peptide" evidence="2">
    <location>
        <begin position="1"/>
        <end position="26"/>
    </location>
</feature>
<dbReference type="AlphaFoldDB" id="A0A8H3YDT1"/>
<reference evidence="4" key="1">
    <citation type="submission" date="2020-07" db="EMBL/GenBank/DDBJ databases">
        <title>Draft Genome Sequence of a Deep-Sea Yeast, Naganishia (Cryptococcus) liquefaciens strain N6.</title>
        <authorList>
            <person name="Han Y.W."/>
            <person name="Kajitani R."/>
            <person name="Morimoto H."/>
            <person name="Parhat M."/>
            <person name="Tsubouchi H."/>
            <person name="Bakenova O."/>
            <person name="Ogata M."/>
            <person name="Argunhan B."/>
            <person name="Aoki R."/>
            <person name="Kajiwara S."/>
            <person name="Itoh T."/>
            <person name="Iwasaki H."/>
        </authorList>
    </citation>
    <scope>NUCLEOTIDE SEQUENCE</scope>
    <source>
        <strain evidence="4">N6</strain>
    </source>
</reference>
<comment type="caution">
    <text evidence="4">The sequence shown here is derived from an EMBL/GenBank/DDBJ whole genome shotgun (WGS) entry which is preliminary data.</text>
</comment>
<proteinExistence type="predicted"/>
<feature type="chain" id="PRO_5034592026" description="Asl1-like glycosyl hydrolase catalytic domain-containing protein" evidence="2">
    <location>
        <begin position="27"/>
        <end position="445"/>
    </location>
</feature>